<organism evidence="2">
    <name type="scientific">Ignisphaera aggregans</name>
    <dbReference type="NCBI Taxonomy" id="334771"/>
    <lineage>
        <taxon>Archaea</taxon>
        <taxon>Thermoproteota</taxon>
        <taxon>Thermoprotei</taxon>
        <taxon>Desulfurococcales</taxon>
        <taxon>Desulfurococcaceae</taxon>
        <taxon>Ignisphaera</taxon>
    </lineage>
</organism>
<keyword evidence="1" id="KW-1133">Transmembrane helix</keyword>
<name>A0A7J3I7R0_9CREN</name>
<dbReference type="AlphaFoldDB" id="A0A7J3I7R0"/>
<dbReference type="EMBL" id="DTAI01000129">
    <property type="protein sequence ID" value="HGN36788.1"/>
    <property type="molecule type" value="Genomic_DNA"/>
</dbReference>
<keyword evidence="1" id="KW-0812">Transmembrane</keyword>
<evidence type="ECO:0000313" key="3">
    <source>
        <dbReference type="EMBL" id="HGQ17699.1"/>
    </source>
</evidence>
<accession>A0A7J3I7R0</accession>
<evidence type="ECO:0000256" key="1">
    <source>
        <dbReference type="SAM" id="Phobius"/>
    </source>
</evidence>
<comment type="caution">
    <text evidence="2">The sequence shown here is derived from an EMBL/GenBank/DDBJ whole genome shotgun (WGS) entry which is preliminary data.</text>
</comment>
<proteinExistence type="predicted"/>
<sequence length="156" mass="17466">MHKNTIIALIIGLAIIIFWPLTTYLIYPVPPESVEPIIKICDEDLPLEKLPGFLIGIGGLVRFRDADFRARGVPISLHRRVAIFRIGTGETIIVMFMPRYRSVDEGYELSGDELAELIDDGAILRGYAFLTRRGIVLTPTKVVVGNKTFIAVPPYR</sequence>
<reference evidence="2" key="1">
    <citation type="journal article" date="2020" name="mSystems">
        <title>Genome- and Community-Level Interaction Insights into Carbon Utilization and Element Cycling Functions of Hydrothermarchaeota in Hydrothermal Sediment.</title>
        <authorList>
            <person name="Zhou Z."/>
            <person name="Liu Y."/>
            <person name="Xu W."/>
            <person name="Pan J."/>
            <person name="Luo Z.H."/>
            <person name="Li M."/>
        </authorList>
    </citation>
    <scope>NUCLEOTIDE SEQUENCE [LARGE SCALE GENOMIC DNA]</scope>
    <source>
        <strain evidence="2">SpSt-618</strain>
        <strain evidence="3">SpSt-657</strain>
    </source>
</reference>
<dbReference type="EMBL" id="DTBZ01000045">
    <property type="protein sequence ID" value="HGQ17699.1"/>
    <property type="molecule type" value="Genomic_DNA"/>
</dbReference>
<evidence type="ECO:0000313" key="2">
    <source>
        <dbReference type="EMBL" id="HGN36788.1"/>
    </source>
</evidence>
<gene>
    <name evidence="2" type="ORF">ENT87_04470</name>
    <name evidence="3" type="ORF">ENU30_01770</name>
</gene>
<protein>
    <submittedName>
        <fullName evidence="2">Uncharacterized protein</fullName>
    </submittedName>
</protein>
<feature type="transmembrane region" description="Helical" evidence="1">
    <location>
        <begin position="7"/>
        <end position="27"/>
    </location>
</feature>
<keyword evidence="1" id="KW-0472">Membrane</keyword>